<dbReference type="Proteomes" id="UP001187192">
    <property type="component" value="Unassembled WGS sequence"/>
</dbReference>
<evidence type="ECO:0008006" key="5">
    <source>
        <dbReference type="Google" id="ProtNLM"/>
    </source>
</evidence>
<dbReference type="EMBL" id="BTGU01000098">
    <property type="protein sequence ID" value="GMN60431.1"/>
    <property type="molecule type" value="Genomic_DNA"/>
</dbReference>
<dbReference type="PANTHER" id="PTHR47926">
    <property type="entry name" value="PENTATRICOPEPTIDE REPEAT-CONTAINING PROTEIN"/>
    <property type="match status" value="1"/>
</dbReference>
<keyword evidence="1" id="KW-0677">Repeat</keyword>
<organism evidence="3 4">
    <name type="scientific">Ficus carica</name>
    <name type="common">Common fig</name>
    <dbReference type="NCBI Taxonomy" id="3494"/>
    <lineage>
        <taxon>Eukaryota</taxon>
        <taxon>Viridiplantae</taxon>
        <taxon>Streptophyta</taxon>
        <taxon>Embryophyta</taxon>
        <taxon>Tracheophyta</taxon>
        <taxon>Spermatophyta</taxon>
        <taxon>Magnoliopsida</taxon>
        <taxon>eudicotyledons</taxon>
        <taxon>Gunneridae</taxon>
        <taxon>Pentapetalae</taxon>
        <taxon>rosids</taxon>
        <taxon>fabids</taxon>
        <taxon>Rosales</taxon>
        <taxon>Moraceae</taxon>
        <taxon>Ficeae</taxon>
        <taxon>Ficus</taxon>
    </lineage>
</organism>
<sequence length="501" mass="55813">MAFSPNSLPSSSSWNRLSYLVLLQTISQSLRLFSSQKGSEHRKKLDKALRVLHLITPKTTISPHGHRHLRLIDDFLHPQPSSTSSEYQVLETSSERLRIIDATVLSVGLSSCGSHRDVRGGVQYHCAAIRHGFVSNVYVGSSLVTFYCKCNELDSAYQLFEEMPVRNVVSWTAIISGFAQEWRVDVCLDLFRQMRSSTLRPNNFTFASLLSACSGSGALGHGRSVHSQAYRMGFHSYIHISNALISMYCKCGALGDALCVFKSLDCKDTVSWNSMIAGYAQHGLALQAIDLFKEMKEQGVKADAITFLGVLSSCRHAGLVREGRLNFDSMVEHGIERELDHYSCIVDLLGRSGLLEEARDVIAEMPIPPNAVIWGSLLSSSRIHGSVGLGIEAAEERLLLEPSCAATYLQLANLYAGVGWWDDAARMRKLMKNNGLKTSPGYSWIEIKNIVYRFRVEDRSNTRMDDILTILDCLLDHMKTLGYGCDPKMLEEEVAHALYMT</sequence>
<proteinExistence type="predicted"/>
<dbReference type="FunFam" id="1.25.40.10:FF:000378">
    <property type="entry name" value="Pentatricopeptide repeat-containing protein mitochondrial"/>
    <property type="match status" value="1"/>
</dbReference>
<dbReference type="AlphaFoldDB" id="A0AA88DRW6"/>
<name>A0AA88DRW6_FICCA</name>
<dbReference type="PROSITE" id="PS51375">
    <property type="entry name" value="PPR"/>
    <property type="match status" value="2"/>
</dbReference>
<dbReference type="GO" id="GO:0003723">
    <property type="term" value="F:RNA binding"/>
    <property type="evidence" value="ECO:0007669"/>
    <property type="project" value="InterPro"/>
</dbReference>
<feature type="repeat" description="PPR" evidence="2">
    <location>
        <begin position="268"/>
        <end position="302"/>
    </location>
</feature>
<dbReference type="InterPro" id="IPR002885">
    <property type="entry name" value="PPR_rpt"/>
</dbReference>
<evidence type="ECO:0000313" key="4">
    <source>
        <dbReference type="Proteomes" id="UP001187192"/>
    </source>
</evidence>
<dbReference type="FunFam" id="1.25.40.10:FF:001139">
    <property type="entry name" value="Uncharacterized protein"/>
    <property type="match status" value="1"/>
</dbReference>
<gene>
    <name evidence="3" type="ORF">TIFTF001_029495</name>
</gene>
<feature type="repeat" description="PPR" evidence="2">
    <location>
        <begin position="167"/>
        <end position="201"/>
    </location>
</feature>
<comment type="caution">
    <text evidence="3">The sequence shown here is derived from an EMBL/GenBank/DDBJ whole genome shotgun (WGS) entry which is preliminary data.</text>
</comment>
<accession>A0AA88DRW6</accession>
<dbReference type="Gene3D" id="1.25.40.10">
    <property type="entry name" value="Tetratricopeptide repeat domain"/>
    <property type="match status" value="2"/>
</dbReference>
<dbReference type="NCBIfam" id="TIGR00756">
    <property type="entry name" value="PPR"/>
    <property type="match status" value="2"/>
</dbReference>
<reference evidence="3" key="1">
    <citation type="submission" date="2023-07" db="EMBL/GenBank/DDBJ databases">
        <title>draft genome sequence of fig (Ficus carica).</title>
        <authorList>
            <person name="Takahashi T."/>
            <person name="Nishimura K."/>
        </authorList>
    </citation>
    <scope>NUCLEOTIDE SEQUENCE</scope>
</reference>
<dbReference type="Pfam" id="PF13041">
    <property type="entry name" value="PPR_2"/>
    <property type="match status" value="2"/>
</dbReference>
<dbReference type="InterPro" id="IPR011990">
    <property type="entry name" value="TPR-like_helical_dom_sf"/>
</dbReference>
<dbReference type="GO" id="GO:0009451">
    <property type="term" value="P:RNA modification"/>
    <property type="evidence" value="ECO:0007669"/>
    <property type="project" value="InterPro"/>
</dbReference>
<dbReference type="PANTHER" id="PTHR47926:SF438">
    <property type="entry name" value="PENTATRICOPEPTIDE REPEAT-CONTAINING PROTEIN"/>
    <property type="match status" value="1"/>
</dbReference>
<evidence type="ECO:0000256" key="2">
    <source>
        <dbReference type="PROSITE-ProRule" id="PRU00708"/>
    </source>
</evidence>
<dbReference type="InterPro" id="IPR046848">
    <property type="entry name" value="E_motif"/>
</dbReference>
<dbReference type="Pfam" id="PF01535">
    <property type="entry name" value="PPR"/>
    <property type="match status" value="2"/>
</dbReference>
<protein>
    <recommendedName>
        <fullName evidence="5">Pentatricopeptide repeat-containing protein</fullName>
    </recommendedName>
</protein>
<dbReference type="InterPro" id="IPR046960">
    <property type="entry name" value="PPR_At4g14850-like_plant"/>
</dbReference>
<evidence type="ECO:0000256" key="1">
    <source>
        <dbReference type="ARBA" id="ARBA00022737"/>
    </source>
</evidence>
<dbReference type="Pfam" id="PF20431">
    <property type="entry name" value="E_motif"/>
    <property type="match status" value="1"/>
</dbReference>
<keyword evidence="4" id="KW-1185">Reference proteome</keyword>
<evidence type="ECO:0000313" key="3">
    <source>
        <dbReference type="EMBL" id="GMN60431.1"/>
    </source>
</evidence>